<keyword evidence="4 7" id="KW-0812">Transmembrane</keyword>
<dbReference type="PANTHER" id="PTHR40043">
    <property type="entry name" value="UPF0719 INNER MEMBRANE PROTEIN YJFL"/>
    <property type="match status" value="1"/>
</dbReference>
<keyword evidence="3" id="KW-1003">Cell membrane</keyword>
<accession>A0ABV8K4E3</accession>
<evidence type="ECO:0000256" key="4">
    <source>
        <dbReference type="ARBA" id="ARBA00022692"/>
    </source>
</evidence>
<dbReference type="PANTHER" id="PTHR40043:SF1">
    <property type="entry name" value="UPF0719 INNER MEMBRANE PROTEIN YJFL"/>
    <property type="match status" value="1"/>
</dbReference>
<dbReference type="Pfam" id="PF03994">
    <property type="entry name" value="DUF350"/>
    <property type="match status" value="1"/>
</dbReference>
<reference evidence="9" key="1">
    <citation type="journal article" date="2019" name="Int. J. Syst. Evol. Microbiol.">
        <title>The Global Catalogue of Microorganisms (GCM) 10K type strain sequencing project: providing services to taxonomists for standard genome sequencing and annotation.</title>
        <authorList>
            <consortium name="The Broad Institute Genomics Platform"/>
            <consortium name="The Broad Institute Genome Sequencing Center for Infectious Disease"/>
            <person name="Wu L."/>
            <person name="Ma J."/>
        </authorList>
    </citation>
    <scope>NUCLEOTIDE SEQUENCE [LARGE SCALE GENOMIC DNA]</scope>
    <source>
        <strain evidence="9">IBRC-M 10987</strain>
    </source>
</reference>
<keyword evidence="9" id="KW-1185">Reference proteome</keyword>
<keyword evidence="6 7" id="KW-0472">Membrane</keyword>
<evidence type="ECO:0000313" key="9">
    <source>
        <dbReference type="Proteomes" id="UP001595715"/>
    </source>
</evidence>
<protein>
    <submittedName>
        <fullName evidence="8">DUF350 domain-containing protein</fullName>
    </submittedName>
</protein>
<evidence type="ECO:0000256" key="6">
    <source>
        <dbReference type="ARBA" id="ARBA00023136"/>
    </source>
</evidence>
<evidence type="ECO:0000256" key="3">
    <source>
        <dbReference type="ARBA" id="ARBA00022475"/>
    </source>
</evidence>
<comment type="caution">
    <text evidence="8">The sequence shown here is derived from an EMBL/GenBank/DDBJ whole genome shotgun (WGS) entry which is preliminary data.</text>
</comment>
<comment type="subcellular location">
    <subcellularLocation>
        <location evidence="1">Cell membrane</location>
        <topology evidence="1">Multi-pass membrane protein</topology>
    </subcellularLocation>
</comment>
<feature type="transmembrane region" description="Helical" evidence="7">
    <location>
        <begin position="6"/>
        <end position="30"/>
    </location>
</feature>
<proteinExistence type="inferred from homology"/>
<evidence type="ECO:0000256" key="2">
    <source>
        <dbReference type="ARBA" id="ARBA00005779"/>
    </source>
</evidence>
<evidence type="ECO:0000256" key="5">
    <source>
        <dbReference type="ARBA" id="ARBA00022989"/>
    </source>
</evidence>
<dbReference type="RefSeq" id="WP_377719566.1">
    <property type="nucleotide sequence ID" value="NZ_JBHSAM010000028.1"/>
</dbReference>
<comment type="similarity">
    <text evidence="2">Belongs to the UPF0719 family.</text>
</comment>
<name>A0ABV8K4E3_9BACL</name>
<feature type="transmembrane region" description="Helical" evidence="7">
    <location>
        <begin position="74"/>
        <end position="96"/>
    </location>
</feature>
<keyword evidence="5 7" id="KW-1133">Transmembrane helix</keyword>
<dbReference type="EMBL" id="JBHSAM010000028">
    <property type="protein sequence ID" value="MFC4100917.1"/>
    <property type="molecule type" value="Genomic_DNA"/>
</dbReference>
<evidence type="ECO:0000256" key="7">
    <source>
        <dbReference type="SAM" id="Phobius"/>
    </source>
</evidence>
<dbReference type="InterPro" id="IPR007140">
    <property type="entry name" value="DUF350"/>
</dbReference>
<sequence length="134" mass="14286">MTIQEITAMLVWTAAGVVLLAILMAVDAWFTRYKDLDEIRRGNTAVAIRFVLKLLAQTYILSRSIATSNALGEALIASAISFVILLALESLLRIGLRSAARIDLDQGVQEGKSSHALLAGSLHVSGALIIGALL</sequence>
<organism evidence="8 9">
    <name type="scientific">Paenibacillus xanthanilyticus</name>
    <dbReference type="NCBI Taxonomy" id="1783531"/>
    <lineage>
        <taxon>Bacteria</taxon>
        <taxon>Bacillati</taxon>
        <taxon>Bacillota</taxon>
        <taxon>Bacilli</taxon>
        <taxon>Bacillales</taxon>
        <taxon>Paenibacillaceae</taxon>
        <taxon>Paenibacillus</taxon>
    </lineage>
</organism>
<gene>
    <name evidence="8" type="ORF">ACFOZ8_14855</name>
</gene>
<dbReference type="Proteomes" id="UP001595715">
    <property type="component" value="Unassembled WGS sequence"/>
</dbReference>
<evidence type="ECO:0000256" key="1">
    <source>
        <dbReference type="ARBA" id="ARBA00004651"/>
    </source>
</evidence>
<evidence type="ECO:0000313" key="8">
    <source>
        <dbReference type="EMBL" id="MFC4100917.1"/>
    </source>
</evidence>